<dbReference type="SUPFAM" id="SSF52833">
    <property type="entry name" value="Thioredoxin-like"/>
    <property type="match status" value="1"/>
</dbReference>
<dbReference type="OrthoDB" id="2121326at2759"/>
<evidence type="ECO:0000256" key="1">
    <source>
        <dbReference type="ARBA" id="ARBA00023157"/>
    </source>
</evidence>
<evidence type="ECO:0000259" key="3">
    <source>
        <dbReference type="PROSITE" id="PS51532"/>
    </source>
</evidence>
<accession>A0A811JRI3</accession>
<keyword evidence="1" id="KW-1015">Disulfide bond</keyword>
<evidence type="ECO:0000313" key="4">
    <source>
        <dbReference type="EMBL" id="CAD5205900.1"/>
    </source>
</evidence>
<dbReference type="InterPro" id="IPR036249">
    <property type="entry name" value="Thioredoxin-like_sf"/>
</dbReference>
<dbReference type="PROSITE" id="PS51532">
    <property type="entry name" value="PITH"/>
    <property type="match status" value="1"/>
</dbReference>
<feature type="domain" description="Thioredoxin" evidence="2">
    <location>
        <begin position="1"/>
        <end position="112"/>
    </location>
</feature>
<dbReference type="InterPro" id="IPR008979">
    <property type="entry name" value="Galactose-bd-like_sf"/>
</dbReference>
<dbReference type="InterPro" id="IPR017937">
    <property type="entry name" value="Thioredoxin_CS"/>
</dbReference>
<dbReference type="InterPro" id="IPR037047">
    <property type="entry name" value="PITH_dom_sf"/>
</dbReference>
<reference evidence="4" key="1">
    <citation type="submission" date="2020-09" db="EMBL/GenBank/DDBJ databases">
        <authorList>
            <person name="Kikuchi T."/>
        </authorList>
    </citation>
    <scope>NUCLEOTIDE SEQUENCE</scope>
    <source>
        <strain evidence="4">SH1</strain>
    </source>
</reference>
<dbReference type="Proteomes" id="UP000614601">
    <property type="component" value="Unassembled WGS sequence"/>
</dbReference>
<dbReference type="Gene3D" id="2.60.120.470">
    <property type="entry name" value="PITH domain"/>
    <property type="match status" value="1"/>
</dbReference>
<dbReference type="InterPro" id="IPR010400">
    <property type="entry name" value="PITH_dom"/>
</dbReference>
<dbReference type="PROSITE" id="PS00194">
    <property type="entry name" value="THIOREDOXIN_1"/>
    <property type="match status" value="1"/>
</dbReference>
<dbReference type="Gene3D" id="3.40.30.10">
    <property type="entry name" value="Glutaredoxin"/>
    <property type="match status" value="1"/>
</dbReference>
<sequence length="281" mass="31222">MSLVTDCKSDAEFTSFLVKAEATPVIADFYATWCGPCNLIAPTFRDLAQKYTQVKFVKADVDHCIQAKEKFQIQAMPTFVAIINGQRMDTIKGGDPNRLHDFVQKWAEKAAPLSPCPVAGQTDLTTFLDKQGIECLNEDDSQNIQAMLAGRSELRSDCDEQLIINIPFITPVKVHSIEIKGKGDHAPKDVKIFANVPHTIDFDKAQSAEPIQTLNFVDDQVQSLKFVKFQNVKNIQLFIANNKGDEDVTIIEDIRLYGSAVGQTQMQDFKRVSGKVGEAGH</sequence>
<dbReference type="Pfam" id="PF06201">
    <property type="entry name" value="PITH"/>
    <property type="match status" value="1"/>
</dbReference>
<dbReference type="Pfam" id="PF00085">
    <property type="entry name" value="Thioredoxin"/>
    <property type="match status" value="1"/>
</dbReference>
<dbReference type="EMBL" id="CAJFCW020000001">
    <property type="protein sequence ID" value="CAG9079738.1"/>
    <property type="molecule type" value="Genomic_DNA"/>
</dbReference>
<keyword evidence="5" id="KW-1185">Reference proteome</keyword>
<proteinExistence type="predicted"/>
<protein>
    <recommendedName>
        <fullName evidence="6">Thioredoxin-like protein</fullName>
    </recommendedName>
</protein>
<dbReference type="InterPro" id="IPR013766">
    <property type="entry name" value="Thioredoxin_domain"/>
</dbReference>
<dbReference type="EMBL" id="CAJFDH010000001">
    <property type="protein sequence ID" value="CAD5205900.1"/>
    <property type="molecule type" value="Genomic_DNA"/>
</dbReference>
<dbReference type="PANTHER" id="PTHR46115">
    <property type="entry name" value="THIOREDOXIN-LIKE PROTEIN 1"/>
    <property type="match status" value="1"/>
</dbReference>
<dbReference type="CDD" id="cd02947">
    <property type="entry name" value="TRX_family"/>
    <property type="match status" value="1"/>
</dbReference>
<name>A0A811JRI3_9BILA</name>
<dbReference type="Proteomes" id="UP000783686">
    <property type="component" value="Unassembled WGS sequence"/>
</dbReference>
<comment type="caution">
    <text evidence="4">The sequence shown here is derived from an EMBL/GenBank/DDBJ whole genome shotgun (WGS) entry which is preliminary data.</text>
</comment>
<dbReference type="PROSITE" id="PS51352">
    <property type="entry name" value="THIOREDOXIN_2"/>
    <property type="match status" value="1"/>
</dbReference>
<evidence type="ECO:0000259" key="2">
    <source>
        <dbReference type="PROSITE" id="PS51352"/>
    </source>
</evidence>
<gene>
    <name evidence="4" type="ORF">BOKJ2_LOCUS584</name>
</gene>
<dbReference type="GO" id="GO:0005737">
    <property type="term" value="C:cytoplasm"/>
    <property type="evidence" value="ECO:0007669"/>
    <property type="project" value="UniProtKB-ARBA"/>
</dbReference>
<feature type="domain" description="PITH" evidence="3">
    <location>
        <begin position="113"/>
        <end position="276"/>
    </location>
</feature>
<evidence type="ECO:0008006" key="6">
    <source>
        <dbReference type="Google" id="ProtNLM"/>
    </source>
</evidence>
<organism evidence="4 5">
    <name type="scientific">Bursaphelenchus okinawaensis</name>
    <dbReference type="NCBI Taxonomy" id="465554"/>
    <lineage>
        <taxon>Eukaryota</taxon>
        <taxon>Metazoa</taxon>
        <taxon>Ecdysozoa</taxon>
        <taxon>Nematoda</taxon>
        <taxon>Chromadorea</taxon>
        <taxon>Rhabditida</taxon>
        <taxon>Tylenchina</taxon>
        <taxon>Tylenchomorpha</taxon>
        <taxon>Aphelenchoidea</taxon>
        <taxon>Aphelenchoididae</taxon>
        <taxon>Bursaphelenchus</taxon>
    </lineage>
</organism>
<dbReference type="AlphaFoldDB" id="A0A811JRI3"/>
<evidence type="ECO:0000313" key="5">
    <source>
        <dbReference type="Proteomes" id="UP000614601"/>
    </source>
</evidence>
<dbReference type="SUPFAM" id="SSF49785">
    <property type="entry name" value="Galactose-binding domain-like"/>
    <property type="match status" value="1"/>
</dbReference>